<accession>V5GV67</accession>
<reference evidence="1" key="1">
    <citation type="submission" date="2013-07" db="EMBL/GenBank/DDBJ databases">
        <title>Midgut Transcriptome Profiling of Anoplphora glabripennis, a Lignocellulose Degrading, Wood-Boring Cerambycid.</title>
        <authorList>
            <person name="Scully E.D."/>
            <person name="Hoover K."/>
            <person name="Carlson J.E."/>
            <person name="Tien M."/>
            <person name="Geib S.M."/>
        </authorList>
    </citation>
    <scope>NUCLEOTIDE SEQUENCE</scope>
</reference>
<protein>
    <submittedName>
        <fullName evidence="1">Uncharacterized protein</fullName>
    </submittedName>
</protein>
<feature type="non-terminal residue" evidence="1">
    <location>
        <position position="116"/>
    </location>
</feature>
<dbReference type="AlphaFoldDB" id="V5GV67"/>
<feature type="non-terminal residue" evidence="1">
    <location>
        <position position="1"/>
    </location>
</feature>
<evidence type="ECO:0000313" key="1">
    <source>
        <dbReference type="EMBL" id="JAB65567.1"/>
    </source>
</evidence>
<sequence>KVTLIQWSLDVLKKDNVSNYEKHLSIQCLKFFSRASYKYLPQNDVTHLFVVIMQNFENNYILNYDPKNQEWEYLPDYVQTVANFMQFKTFKTSEFYCLQRAVINMIKSFHQLPYLH</sequence>
<dbReference type="EMBL" id="GALX01002899">
    <property type="protein sequence ID" value="JAB65567.1"/>
    <property type="molecule type" value="Transcribed_RNA"/>
</dbReference>
<proteinExistence type="predicted"/>
<organism evidence="1">
    <name type="scientific">Anoplophora glabripennis</name>
    <name type="common">Asian longhorn beetle</name>
    <name type="synonym">Anoplophora nobilis</name>
    <dbReference type="NCBI Taxonomy" id="217634"/>
    <lineage>
        <taxon>Eukaryota</taxon>
        <taxon>Metazoa</taxon>
        <taxon>Ecdysozoa</taxon>
        <taxon>Arthropoda</taxon>
        <taxon>Hexapoda</taxon>
        <taxon>Insecta</taxon>
        <taxon>Pterygota</taxon>
        <taxon>Neoptera</taxon>
        <taxon>Endopterygota</taxon>
        <taxon>Coleoptera</taxon>
        <taxon>Polyphaga</taxon>
        <taxon>Cucujiformia</taxon>
        <taxon>Chrysomeloidea</taxon>
        <taxon>Cerambycidae</taxon>
        <taxon>Lamiinae</taxon>
        <taxon>Lamiini</taxon>
        <taxon>Anoplophora</taxon>
    </lineage>
</organism>
<name>V5GV67_ANOGL</name>